<dbReference type="EMBL" id="LR999457">
    <property type="protein sequence ID" value="CAE6202302.1"/>
    <property type="molecule type" value="Genomic_DNA"/>
</dbReference>
<keyword evidence="2" id="KW-0812">Transmembrane</keyword>
<feature type="transmembrane region" description="Helical" evidence="2">
    <location>
        <begin position="1068"/>
        <end position="1090"/>
    </location>
</feature>
<reference evidence="4" key="1">
    <citation type="submission" date="2021-01" db="EMBL/GenBank/DDBJ databases">
        <authorList>
            <person name="Bezrukov I."/>
        </authorList>
    </citation>
    <scope>NUCLEOTIDE SEQUENCE</scope>
</reference>
<dbReference type="Gene3D" id="1.10.472.80">
    <property type="entry name" value="Ypt/Rab-GAP domain of gyp1p, domain 3"/>
    <property type="match status" value="1"/>
</dbReference>
<feature type="region of interest" description="Disordered" evidence="1">
    <location>
        <begin position="503"/>
        <end position="667"/>
    </location>
</feature>
<dbReference type="Gene3D" id="1.10.8.270">
    <property type="entry name" value="putative rabgap domain of human tbc1 domain family member 14 like domains"/>
    <property type="match status" value="1"/>
</dbReference>
<evidence type="ECO:0000256" key="1">
    <source>
        <dbReference type="SAM" id="MobiDB-lite"/>
    </source>
</evidence>
<dbReference type="Pfam" id="PF00566">
    <property type="entry name" value="RabGAP-TBC"/>
    <property type="match status" value="1"/>
</dbReference>
<dbReference type="PANTHER" id="PTHR45005">
    <property type="match status" value="1"/>
</dbReference>
<dbReference type="InterPro" id="IPR035969">
    <property type="entry name" value="Rab-GAP_TBC_sf"/>
</dbReference>
<dbReference type="Gene3D" id="1.25.40.10">
    <property type="entry name" value="Tetratricopeptide repeat domain"/>
    <property type="match status" value="2"/>
</dbReference>
<protein>
    <recommendedName>
        <fullName evidence="3">Rab-GAP TBC domain-containing protein</fullName>
    </recommendedName>
</protein>
<keyword evidence="2" id="KW-0472">Membrane</keyword>
<feature type="compositionally biased region" description="Low complexity" evidence="1">
    <location>
        <begin position="607"/>
        <end position="618"/>
    </location>
</feature>
<keyword evidence="5" id="KW-1185">Reference proteome</keyword>
<feature type="compositionally biased region" description="Polar residues" evidence="1">
    <location>
        <begin position="174"/>
        <end position="185"/>
    </location>
</feature>
<feature type="domain" description="Rab-GAP TBC" evidence="3">
    <location>
        <begin position="118"/>
        <end position="434"/>
    </location>
</feature>
<accession>A0A8S2AYP7</accession>
<feature type="compositionally biased region" description="Low complexity" evidence="1">
    <location>
        <begin position="650"/>
        <end position="661"/>
    </location>
</feature>
<feature type="transmembrane region" description="Helical" evidence="2">
    <location>
        <begin position="49"/>
        <end position="70"/>
    </location>
</feature>
<dbReference type="SUPFAM" id="SSF47923">
    <property type="entry name" value="Ypt/Rab-GAP domain of gyp1p"/>
    <property type="match status" value="2"/>
</dbReference>
<feature type="compositionally biased region" description="Basic and acidic residues" evidence="1">
    <location>
        <begin position="549"/>
        <end position="573"/>
    </location>
</feature>
<evidence type="ECO:0000313" key="5">
    <source>
        <dbReference type="Proteomes" id="UP000682877"/>
    </source>
</evidence>
<feature type="compositionally biased region" description="Polar residues" evidence="1">
    <location>
        <begin position="513"/>
        <end position="527"/>
    </location>
</feature>
<organism evidence="4 5">
    <name type="scientific">Arabidopsis arenosa</name>
    <name type="common">Sand rock-cress</name>
    <name type="synonym">Cardaminopsis arenosa</name>
    <dbReference type="NCBI Taxonomy" id="38785"/>
    <lineage>
        <taxon>Eukaryota</taxon>
        <taxon>Viridiplantae</taxon>
        <taxon>Streptophyta</taxon>
        <taxon>Embryophyta</taxon>
        <taxon>Tracheophyta</taxon>
        <taxon>Spermatophyta</taxon>
        <taxon>Magnoliopsida</taxon>
        <taxon>eudicotyledons</taxon>
        <taxon>Gunneridae</taxon>
        <taxon>Pentapetalae</taxon>
        <taxon>rosids</taxon>
        <taxon>malvids</taxon>
        <taxon>Brassicales</taxon>
        <taxon>Brassicaceae</taxon>
        <taxon>Camelineae</taxon>
        <taxon>Arabidopsis</taxon>
    </lineage>
</organism>
<dbReference type="InterPro" id="IPR000195">
    <property type="entry name" value="Rab-GAP-TBC_dom"/>
</dbReference>
<dbReference type="AlphaFoldDB" id="A0A8S2AYP7"/>
<gene>
    <name evidence="4" type="ORF">AARE701A_LOCUS19882</name>
</gene>
<feature type="region of interest" description="Disordered" evidence="1">
    <location>
        <begin position="171"/>
        <end position="252"/>
    </location>
</feature>
<evidence type="ECO:0000313" key="4">
    <source>
        <dbReference type="EMBL" id="CAE6202302.1"/>
    </source>
</evidence>
<evidence type="ECO:0000256" key="2">
    <source>
        <dbReference type="SAM" id="Phobius"/>
    </source>
</evidence>
<proteinExistence type="predicted"/>
<dbReference type="PANTHER" id="PTHR45005:SF2">
    <property type="entry name" value="PROTEIN HLB1"/>
    <property type="match status" value="1"/>
</dbReference>
<dbReference type="SMART" id="SM00164">
    <property type="entry name" value="TBC"/>
    <property type="match status" value="1"/>
</dbReference>
<dbReference type="SUPFAM" id="SSF48452">
    <property type="entry name" value="TPR-like"/>
    <property type="match status" value="1"/>
</dbReference>
<evidence type="ECO:0000259" key="3">
    <source>
        <dbReference type="PROSITE" id="PS50086"/>
    </source>
</evidence>
<sequence length="1180" mass="131976">MMFPRLRLTKVFFSPILAGKWIVFADGSSGGGAGRNGYYGGLWSSAIVPSNVGLAVAVTVMAVAVAFTVYSRRGGIGSPWSLRRRKRVLQPKQWNAFFTEEGRLSDGGAFLKKVRSGGVHPSIRPEVWPFLLGVYDLNSTKEERDSIRQLKQTEYENLRRQCREIHERNENGCDSKQTAQSSNTEDSQDENCEKSDVTTEDAAGNDSDSTNPDETETSPLLANEEVESHNTVNQEKDNSSPSSKPKSQAAEEDFMSTWQRIIRLDAVRANDEWVPYSPSQAAVSETKARGIAIQVGLNDYDHLEPCRIFHAARLVGILEAYAVYDPEIGYCQGMSDLLSPLIAVMEDDVLAFWCFVGFMSKARHNFRLDEVGIRRQLSMVSKIIKVKDIHLYRHLENLEAADCFFVYRMVVVLFRRELTFEQTLCLWEVMWADQAAIRTGIAKATSGRIRLRAPPTEDLLLYAIAASVLQRRKTIIEKYSGMDEIMKESSPMADTVEEPQLQNGAVPGESETEQNLTPEPQLQTETKLTGEIPEIETDATPEELQSEVTDAKPEEVQSEVKPEEVQSEVKPEEAQSVVTDVKPELTDVDLSPGGSEEIPIQSREVNQESSSTDQESTSILKKEDDGNKTFTMRELLSELKSEEGDGTPHSSASPFSRESASQPAENNPAMDLINRIQVNDEEGRSRQRVLAFAARKYASAIERNPDDHDALYNWALILQESADNVSADSVSPSKDDLLEEACKKYDEATRLCPTLYDAYYNWAIAISDRAKMRGRTKEAEELWEQATNNYEKAVQLNWNSSQALNNWGLALQELSQIVPAREKEKVVRTAISKFRAAIRLQFDFHRAIYNLGTVLYGLAEDTLRTGGSGNGKDMPPGELYSQSAIYIAAAHSLKPSYSVYSSALRLVRSMLPLPHLKVGYLTAAPVGNSLAPHSDWKRTEFELNHERLLQVLKPEPREMGRNLSGKSETMSTNVERKTVNVNITEIVSVTPCADLTLPPGAGLCIDTIHGPVFLVADSWESLDGWLDAIRLVYTIYARGKSDVLAAKRVNDEEEEEENSAIVSTDMRLAAMGIISFIPYFNWLSWVFAWLDTGKSRYAVYALVYLLPYLSSNLSISPEESWLPITSIVLGIIHVQLEASIANGDVETLSFFRNTSDEDFSSKKRIHFDKHSKEKDSDNET</sequence>
<dbReference type="Proteomes" id="UP000682877">
    <property type="component" value="Chromosome 7"/>
</dbReference>
<name>A0A8S2AYP7_ARAAE</name>
<dbReference type="FunFam" id="1.10.8.270:FF:000022">
    <property type="entry name" value="Ypt/Rab-GAP domain of gyp1p superfamily protein"/>
    <property type="match status" value="1"/>
</dbReference>
<dbReference type="InterPro" id="IPR053277">
    <property type="entry name" value="Endomembrane_traffic_mod"/>
</dbReference>
<dbReference type="InterPro" id="IPR011990">
    <property type="entry name" value="TPR-like_helical_dom_sf"/>
</dbReference>
<keyword evidence="2" id="KW-1133">Transmembrane helix</keyword>
<dbReference type="Pfam" id="PF06552">
    <property type="entry name" value="TOM20_plant"/>
    <property type="match status" value="1"/>
</dbReference>
<feature type="compositionally biased region" description="Acidic residues" evidence="1">
    <location>
        <begin position="533"/>
        <end position="545"/>
    </location>
</feature>
<dbReference type="PROSITE" id="PS50086">
    <property type="entry name" value="TBC_RABGAP"/>
    <property type="match status" value="1"/>
</dbReference>